<comment type="caution">
    <text evidence="4">The sequence shown here is derived from an EMBL/GenBank/DDBJ whole genome shotgun (WGS) entry which is preliminary data.</text>
</comment>
<accession>A0A2G3AM32</accession>
<evidence type="ECO:0000256" key="2">
    <source>
        <dbReference type="ARBA" id="ARBA00022833"/>
    </source>
</evidence>
<reference evidence="4 5" key="1">
    <citation type="journal article" date="2014" name="Nat. Genet.">
        <title>Genome sequence of the hot pepper provides insights into the evolution of pungency in Capsicum species.</title>
        <authorList>
            <person name="Kim S."/>
            <person name="Park M."/>
            <person name="Yeom S.I."/>
            <person name="Kim Y.M."/>
            <person name="Lee J.M."/>
            <person name="Lee H.A."/>
            <person name="Seo E."/>
            <person name="Choi J."/>
            <person name="Cheong K."/>
            <person name="Kim K.T."/>
            <person name="Jung K."/>
            <person name="Lee G.W."/>
            <person name="Oh S.K."/>
            <person name="Bae C."/>
            <person name="Kim S.B."/>
            <person name="Lee H.Y."/>
            <person name="Kim S.Y."/>
            <person name="Kim M.S."/>
            <person name="Kang B.C."/>
            <person name="Jo Y.D."/>
            <person name="Yang H.B."/>
            <person name="Jeong H.J."/>
            <person name="Kang W.H."/>
            <person name="Kwon J.K."/>
            <person name="Shin C."/>
            <person name="Lim J.Y."/>
            <person name="Park J.H."/>
            <person name="Huh J.H."/>
            <person name="Kim J.S."/>
            <person name="Kim B.D."/>
            <person name="Cohen O."/>
            <person name="Paran I."/>
            <person name="Suh M.C."/>
            <person name="Lee S.B."/>
            <person name="Kim Y.K."/>
            <person name="Shin Y."/>
            <person name="Noh S.J."/>
            <person name="Park J."/>
            <person name="Seo Y.S."/>
            <person name="Kwon S.Y."/>
            <person name="Kim H.A."/>
            <person name="Park J.M."/>
            <person name="Kim H.J."/>
            <person name="Choi S.B."/>
            <person name="Bosland P.W."/>
            <person name="Reeves G."/>
            <person name="Jo S.H."/>
            <person name="Lee B.W."/>
            <person name="Cho H.T."/>
            <person name="Choi H.S."/>
            <person name="Lee M.S."/>
            <person name="Yu Y."/>
            <person name="Do Choi Y."/>
            <person name="Park B.S."/>
            <person name="van Deynze A."/>
            <person name="Ashrafi H."/>
            <person name="Hill T."/>
            <person name="Kim W.T."/>
            <person name="Pai H.S."/>
            <person name="Ahn H.K."/>
            <person name="Yeam I."/>
            <person name="Giovannoni J.J."/>
            <person name="Rose J.K."/>
            <person name="Sorensen I."/>
            <person name="Lee S.J."/>
            <person name="Kim R.W."/>
            <person name="Choi I.Y."/>
            <person name="Choi B.S."/>
            <person name="Lim J.S."/>
            <person name="Lee Y.H."/>
            <person name="Choi D."/>
        </authorList>
    </citation>
    <scope>NUCLEOTIDE SEQUENCE [LARGE SCALE GENOMIC DNA]</scope>
    <source>
        <strain evidence="5">cv. CM334</strain>
    </source>
</reference>
<keyword evidence="2" id="KW-0862">Zinc</keyword>
<dbReference type="Proteomes" id="UP000222542">
    <property type="component" value="Unassembled WGS sequence"/>
</dbReference>
<dbReference type="InterPro" id="IPR015700">
    <property type="entry name" value="RPC1"/>
</dbReference>
<evidence type="ECO:0000313" key="4">
    <source>
        <dbReference type="EMBL" id="PHT95213.1"/>
    </source>
</evidence>
<gene>
    <name evidence="4" type="ORF">T459_03095</name>
</gene>
<name>A0A2G3AM32_CAPAN</name>
<protein>
    <recommendedName>
        <fullName evidence="3">RNA polymerase alpha subunit domain-containing protein</fullName>
    </recommendedName>
</protein>
<sequence>MLLTIYNSDVHGVSPYMQTSKPLSGFTQRLKGKQGQFRGNLSGKCVKYTGQTIISPDPNLRIIEVAIPILMARDKCIPYNADGDESMTKQDETVEHLFSSGDYAQKIWNIFADFIDIMHRNTSLRTLFHNIWNYRGKNNIATFILHIIPPIITWELWRSRCNHKYVGEKPSIGRSKSFITFNISQIVNSYLKNICGNKWEDICRLFELSIYDVNIIRVHSLKPPILFVKLNSDGSYANGNCGGGCAVRDNIGKLIMAFALPLGSFFLGS</sequence>
<dbReference type="EMBL" id="AYRZ02000001">
    <property type="protein sequence ID" value="PHT95213.1"/>
    <property type="molecule type" value="Genomic_DNA"/>
</dbReference>
<dbReference type="GO" id="GO:0046872">
    <property type="term" value="F:metal ion binding"/>
    <property type="evidence" value="ECO:0007669"/>
    <property type="project" value="UniProtKB-KW"/>
</dbReference>
<keyword evidence="1" id="KW-0479">Metal-binding</keyword>
<keyword evidence="5" id="KW-1185">Reference proteome</keyword>
<evidence type="ECO:0000313" key="5">
    <source>
        <dbReference type="Proteomes" id="UP000222542"/>
    </source>
</evidence>
<dbReference type="PANTHER" id="PTHR48446:SF1">
    <property type="entry name" value="DNA-DIRECTED RNA POLYMERASE SUBUNIT BETA' N-TERMINAL SECTION"/>
    <property type="match status" value="1"/>
</dbReference>
<dbReference type="InterPro" id="IPR000722">
    <property type="entry name" value="RNA_pol_asu"/>
</dbReference>
<evidence type="ECO:0000256" key="1">
    <source>
        <dbReference type="ARBA" id="ARBA00022723"/>
    </source>
</evidence>
<dbReference type="AlphaFoldDB" id="A0A2G3AM32"/>
<dbReference type="GO" id="GO:0006351">
    <property type="term" value="P:DNA-templated transcription"/>
    <property type="evidence" value="ECO:0007669"/>
    <property type="project" value="InterPro"/>
</dbReference>
<dbReference type="STRING" id="4072.A0A2G3AM32"/>
<feature type="domain" description="RNA polymerase alpha subunit" evidence="3">
    <location>
        <begin position="43"/>
        <end position="79"/>
    </location>
</feature>
<dbReference type="Pfam" id="PF00623">
    <property type="entry name" value="RNA_pol_Rpb1_2"/>
    <property type="match status" value="1"/>
</dbReference>
<reference evidence="4 5" key="2">
    <citation type="journal article" date="2017" name="Genome Biol.">
        <title>New reference genome sequences of hot pepper reveal the massive evolution of plant disease-resistance genes by retroduplication.</title>
        <authorList>
            <person name="Kim S."/>
            <person name="Park J."/>
            <person name="Yeom S.I."/>
            <person name="Kim Y.M."/>
            <person name="Seo E."/>
            <person name="Kim K.T."/>
            <person name="Kim M.S."/>
            <person name="Lee J.M."/>
            <person name="Cheong K."/>
            <person name="Shin H.S."/>
            <person name="Kim S.B."/>
            <person name="Han K."/>
            <person name="Lee J."/>
            <person name="Park M."/>
            <person name="Lee H.A."/>
            <person name="Lee H.Y."/>
            <person name="Lee Y."/>
            <person name="Oh S."/>
            <person name="Lee J.H."/>
            <person name="Choi E."/>
            <person name="Choi E."/>
            <person name="Lee S.E."/>
            <person name="Jeon J."/>
            <person name="Kim H."/>
            <person name="Choi G."/>
            <person name="Song H."/>
            <person name="Lee J."/>
            <person name="Lee S.C."/>
            <person name="Kwon J.K."/>
            <person name="Lee H.Y."/>
            <person name="Koo N."/>
            <person name="Hong Y."/>
            <person name="Kim R.W."/>
            <person name="Kang W.H."/>
            <person name="Huh J.H."/>
            <person name="Kang B.C."/>
            <person name="Yang T.J."/>
            <person name="Lee Y.H."/>
            <person name="Bennetzen J.L."/>
            <person name="Choi D."/>
        </authorList>
    </citation>
    <scope>NUCLEOTIDE SEQUENCE [LARGE SCALE GENOMIC DNA]</scope>
    <source>
        <strain evidence="5">cv. CM334</strain>
    </source>
</reference>
<dbReference type="Gene3D" id="2.40.40.20">
    <property type="match status" value="1"/>
</dbReference>
<dbReference type="GO" id="GO:0003677">
    <property type="term" value="F:DNA binding"/>
    <property type="evidence" value="ECO:0007669"/>
    <property type="project" value="InterPro"/>
</dbReference>
<dbReference type="Gramene" id="PHT95213">
    <property type="protein sequence ID" value="PHT95213"/>
    <property type="gene ID" value="T459_03095"/>
</dbReference>
<dbReference type="PANTHER" id="PTHR48446">
    <property type="entry name" value="DNA-DIRECTED RNA POLYMERASE SUBUNIT BETA' N-TERMINAL SECTION"/>
    <property type="match status" value="1"/>
</dbReference>
<organism evidence="4 5">
    <name type="scientific">Capsicum annuum</name>
    <name type="common">Capsicum pepper</name>
    <dbReference type="NCBI Taxonomy" id="4072"/>
    <lineage>
        <taxon>Eukaryota</taxon>
        <taxon>Viridiplantae</taxon>
        <taxon>Streptophyta</taxon>
        <taxon>Embryophyta</taxon>
        <taxon>Tracheophyta</taxon>
        <taxon>Spermatophyta</taxon>
        <taxon>Magnoliopsida</taxon>
        <taxon>eudicotyledons</taxon>
        <taxon>Gunneridae</taxon>
        <taxon>Pentapetalae</taxon>
        <taxon>asterids</taxon>
        <taxon>lamiids</taxon>
        <taxon>Solanales</taxon>
        <taxon>Solanaceae</taxon>
        <taxon>Solanoideae</taxon>
        <taxon>Capsiceae</taxon>
        <taxon>Capsicum</taxon>
    </lineage>
</organism>
<evidence type="ECO:0000259" key="3">
    <source>
        <dbReference type="Pfam" id="PF00623"/>
    </source>
</evidence>
<proteinExistence type="predicted"/>
<dbReference type="GO" id="GO:0003899">
    <property type="term" value="F:DNA-directed RNA polymerase activity"/>
    <property type="evidence" value="ECO:0007669"/>
    <property type="project" value="InterPro"/>
</dbReference>
<dbReference type="SUPFAM" id="SSF64484">
    <property type="entry name" value="beta and beta-prime subunits of DNA dependent RNA-polymerase"/>
    <property type="match status" value="1"/>
</dbReference>